<comment type="caution">
    <text evidence="2">The sequence shown here is derived from an EMBL/GenBank/DDBJ whole genome shotgun (WGS) entry which is preliminary data.</text>
</comment>
<feature type="transmembrane region" description="Helical" evidence="1">
    <location>
        <begin position="6"/>
        <end position="25"/>
    </location>
</feature>
<evidence type="ECO:0000313" key="2">
    <source>
        <dbReference type="EMBL" id="MBE1535878.1"/>
    </source>
</evidence>
<proteinExistence type="predicted"/>
<sequence>MKGWQAAILATPIFMTFFSAFHEVFSHVTL</sequence>
<evidence type="ECO:0000256" key="1">
    <source>
        <dbReference type="SAM" id="Phobius"/>
    </source>
</evidence>
<dbReference type="Proteomes" id="UP000627838">
    <property type="component" value="Unassembled WGS sequence"/>
</dbReference>
<dbReference type="EMBL" id="JADBDZ010000001">
    <property type="protein sequence ID" value="MBE1535878.1"/>
    <property type="molecule type" value="Genomic_DNA"/>
</dbReference>
<gene>
    <name evidence="2" type="ORF">H4W34_005711</name>
</gene>
<protein>
    <recommendedName>
        <fullName evidence="4">MFS transporter</fullName>
    </recommendedName>
</protein>
<reference evidence="2 3" key="1">
    <citation type="submission" date="2020-10" db="EMBL/GenBank/DDBJ databases">
        <title>Sequencing the genomes of 1000 actinobacteria strains.</title>
        <authorList>
            <person name="Klenk H.-P."/>
        </authorList>
    </citation>
    <scope>NUCLEOTIDE SEQUENCE [LARGE SCALE GENOMIC DNA]</scope>
    <source>
        <strain evidence="2 3">DSM 46744</strain>
    </source>
</reference>
<organism evidence="2 3">
    <name type="scientific">Actinomadura algeriensis</name>
    <dbReference type="NCBI Taxonomy" id="1679523"/>
    <lineage>
        <taxon>Bacteria</taxon>
        <taxon>Bacillati</taxon>
        <taxon>Actinomycetota</taxon>
        <taxon>Actinomycetes</taxon>
        <taxon>Streptosporangiales</taxon>
        <taxon>Thermomonosporaceae</taxon>
        <taxon>Actinomadura</taxon>
    </lineage>
</organism>
<evidence type="ECO:0008006" key="4">
    <source>
        <dbReference type="Google" id="ProtNLM"/>
    </source>
</evidence>
<accession>A0ABR9JZR8</accession>
<evidence type="ECO:0000313" key="3">
    <source>
        <dbReference type="Proteomes" id="UP000627838"/>
    </source>
</evidence>
<keyword evidence="1" id="KW-0812">Transmembrane</keyword>
<keyword evidence="3" id="KW-1185">Reference proteome</keyword>
<keyword evidence="1" id="KW-0472">Membrane</keyword>
<keyword evidence="1" id="KW-1133">Transmembrane helix</keyword>
<name>A0ABR9JZR8_9ACTN</name>